<protein>
    <submittedName>
        <fullName evidence="1">Uncharacterized protein</fullName>
    </submittedName>
</protein>
<dbReference type="OrthoDB" id="3233291at2"/>
<dbReference type="Proteomes" id="UP000051790">
    <property type="component" value="Unassembled WGS sequence"/>
</dbReference>
<comment type="caution">
    <text evidence="1">The sequence shown here is derived from an EMBL/GenBank/DDBJ whole genome shotgun (WGS) entry which is preliminary data.</text>
</comment>
<dbReference type="RefSeq" id="WP_056962355.1">
    <property type="nucleotide sequence ID" value="NZ_AZEU01000019.1"/>
</dbReference>
<proteinExistence type="predicted"/>
<organism evidence="1 2">
    <name type="scientific">Lacticaseibacillus manihotivorans DSM 13343 = JCM 12514</name>
    <dbReference type="NCBI Taxonomy" id="1423769"/>
    <lineage>
        <taxon>Bacteria</taxon>
        <taxon>Bacillati</taxon>
        <taxon>Bacillota</taxon>
        <taxon>Bacilli</taxon>
        <taxon>Lactobacillales</taxon>
        <taxon>Lactobacillaceae</taxon>
        <taxon>Lacticaseibacillus</taxon>
    </lineage>
</organism>
<sequence>MKTTYDEIIKQSCDKLAQTMSDMTYCYEETNVPKKHYKKLLSKSIEEVYADSVSLEMTNNYYKMLSSLNKGNRKWFVEAMLYVELGTAPDKAGAEVNGKVSRMADAIMAQKASMIDPKILDAMAPTPTR</sequence>
<name>A0A0R1R752_9LACO</name>
<gene>
    <name evidence="1" type="ORF">FD01_GL001383</name>
</gene>
<dbReference type="EMBL" id="AZEU01000019">
    <property type="protein sequence ID" value="KRL53133.1"/>
    <property type="molecule type" value="Genomic_DNA"/>
</dbReference>
<dbReference type="PATRIC" id="fig|1423769.4.peg.1488"/>
<keyword evidence="2" id="KW-1185">Reference proteome</keyword>
<dbReference type="AlphaFoldDB" id="A0A0R1R752"/>
<evidence type="ECO:0000313" key="2">
    <source>
        <dbReference type="Proteomes" id="UP000051790"/>
    </source>
</evidence>
<accession>A0A0R1R752</accession>
<evidence type="ECO:0000313" key="1">
    <source>
        <dbReference type="EMBL" id="KRL53133.1"/>
    </source>
</evidence>
<reference evidence="1 2" key="1">
    <citation type="journal article" date="2015" name="Genome Announc.">
        <title>Expanding the biotechnology potential of lactobacilli through comparative genomics of 213 strains and associated genera.</title>
        <authorList>
            <person name="Sun Z."/>
            <person name="Harris H.M."/>
            <person name="McCann A."/>
            <person name="Guo C."/>
            <person name="Argimon S."/>
            <person name="Zhang W."/>
            <person name="Yang X."/>
            <person name="Jeffery I.B."/>
            <person name="Cooney J.C."/>
            <person name="Kagawa T.F."/>
            <person name="Liu W."/>
            <person name="Song Y."/>
            <person name="Salvetti E."/>
            <person name="Wrobel A."/>
            <person name="Rasinkangas P."/>
            <person name="Parkhill J."/>
            <person name="Rea M.C."/>
            <person name="O'Sullivan O."/>
            <person name="Ritari J."/>
            <person name="Douillard F.P."/>
            <person name="Paul Ross R."/>
            <person name="Yang R."/>
            <person name="Briner A.E."/>
            <person name="Felis G.E."/>
            <person name="de Vos W.M."/>
            <person name="Barrangou R."/>
            <person name="Klaenhammer T.R."/>
            <person name="Caufield P.W."/>
            <person name="Cui Y."/>
            <person name="Zhang H."/>
            <person name="O'Toole P.W."/>
        </authorList>
    </citation>
    <scope>NUCLEOTIDE SEQUENCE [LARGE SCALE GENOMIC DNA]</scope>
    <source>
        <strain evidence="1 2">DSM 13343</strain>
    </source>
</reference>